<protein>
    <recommendedName>
        <fullName evidence="3">Thioredoxin domain-containing protein</fullName>
    </recommendedName>
</protein>
<evidence type="ECO:0000313" key="2">
    <source>
        <dbReference type="Proteomes" id="UP000023541"/>
    </source>
</evidence>
<dbReference type="EMBL" id="AQRA01000015">
    <property type="protein sequence ID" value="EZH71481.1"/>
    <property type="molecule type" value="Genomic_DNA"/>
</dbReference>
<dbReference type="Proteomes" id="UP000023541">
    <property type="component" value="Unassembled WGS sequence"/>
</dbReference>
<dbReference type="SUPFAM" id="SSF52833">
    <property type="entry name" value="Thioredoxin-like"/>
    <property type="match status" value="1"/>
</dbReference>
<sequence>MQFSVLRYFIQVSFLSCFVCSCGSSDKDNKEYTYFGGEIVNPNTNYVVLSKGYDYRDTILLDKNNRFLHKIENLEDGLYSFKHNPEYQVVLLEKGDSVLIRLNTLEFDESLVFTGKGSGKNNFLIDLFLQNEIEREHLKRTGFMQSASYFKKNQDSLLNIKSAAFEKLIDKNELSNLAKKLTQASFIFEYYMRHEYYFTSRYKMKGPDATKELSASFFNYRNQIDFNDDELKRLYSYNWFLNCYFTNASFANNENGLQHNNDLENFIYKLDLINNVVEHSYIKNNLLRRSTIRFLLDDSKNNEESNNALKHYLSVSTSNRSQKELKKLARHISKLRPNKIIPDQDLITSKGETVKLSSLFSKPITALYFWSIESKDHYVKAHEKATYLSSLYPGIDFIAVNIDPDQTKNWLKTIKRHGYNLDNEYEFKYPKCSSEELVIHYRNKVILVDQDGKIINPSTDLFASVFEKQLMQYTQLASLEN</sequence>
<dbReference type="PROSITE" id="PS51257">
    <property type="entry name" value="PROKAR_LIPOPROTEIN"/>
    <property type="match status" value="1"/>
</dbReference>
<organism evidence="1 2">
    <name type="scientific">Aquimarina atlantica</name>
    <dbReference type="NCBI Taxonomy" id="1317122"/>
    <lineage>
        <taxon>Bacteria</taxon>
        <taxon>Pseudomonadati</taxon>
        <taxon>Bacteroidota</taxon>
        <taxon>Flavobacteriia</taxon>
        <taxon>Flavobacteriales</taxon>
        <taxon>Flavobacteriaceae</taxon>
        <taxon>Aquimarina</taxon>
    </lineage>
</organism>
<keyword evidence="2" id="KW-1185">Reference proteome</keyword>
<dbReference type="InterPro" id="IPR036249">
    <property type="entry name" value="Thioredoxin-like_sf"/>
</dbReference>
<dbReference type="AlphaFoldDB" id="A0A023BNA8"/>
<dbReference type="OrthoDB" id="1146847at2"/>
<proteinExistence type="predicted"/>
<comment type="caution">
    <text evidence="1">The sequence shown here is derived from an EMBL/GenBank/DDBJ whole genome shotgun (WGS) entry which is preliminary data.</text>
</comment>
<dbReference type="STRING" id="1317122.ATO12_07215"/>
<dbReference type="eggNOG" id="COG1225">
    <property type="taxonomic scope" value="Bacteria"/>
</dbReference>
<name>A0A023BNA8_9FLAO</name>
<evidence type="ECO:0000313" key="1">
    <source>
        <dbReference type="EMBL" id="EZH71481.1"/>
    </source>
</evidence>
<gene>
    <name evidence="1" type="ORF">ATO12_07215</name>
</gene>
<dbReference type="RefSeq" id="WP_034247235.1">
    <property type="nucleotide sequence ID" value="NZ_AQRA01000015.1"/>
</dbReference>
<dbReference type="Gene3D" id="3.40.30.10">
    <property type="entry name" value="Glutaredoxin"/>
    <property type="match status" value="1"/>
</dbReference>
<evidence type="ECO:0008006" key="3">
    <source>
        <dbReference type="Google" id="ProtNLM"/>
    </source>
</evidence>
<accession>A0A023BNA8</accession>
<reference evidence="1 2" key="1">
    <citation type="submission" date="2014-04" db="EMBL/GenBank/DDBJ databases">
        <title>Aquimarina sp. 22II-S11-z7 Genome Sequencing.</title>
        <authorList>
            <person name="Lai Q."/>
        </authorList>
    </citation>
    <scope>NUCLEOTIDE SEQUENCE [LARGE SCALE GENOMIC DNA]</scope>
    <source>
        <strain evidence="1 2">22II-S11-z7</strain>
    </source>
</reference>